<feature type="domain" description="BON" evidence="3">
    <location>
        <begin position="50"/>
        <end position="117"/>
    </location>
</feature>
<evidence type="ECO:0000256" key="2">
    <source>
        <dbReference type="SAM" id="SignalP"/>
    </source>
</evidence>
<evidence type="ECO:0000313" key="5">
    <source>
        <dbReference type="Proteomes" id="UP000533533"/>
    </source>
</evidence>
<dbReference type="RefSeq" id="WP_110386251.1">
    <property type="nucleotide sequence ID" value="NZ_JACHVZ010000018.1"/>
</dbReference>
<feature type="chain" id="PRO_5045753498" evidence="2">
    <location>
        <begin position="25"/>
        <end position="119"/>
    </location>
</feature>
<name>A0ABR6FUW2_9BURK</name>
<dbReference type="InterPro" id="IPR007055">
    <property type="entry name" value="BON_dom"/>
</dbReference>
<organism evidence="4 5">
    <name type="scientific">Paraburkholderia silvatlantica</name>
    <dbReference type="NCBI Taxonomy" id="321895"/>
    <lineage>
        <taxon>Bacteria</taxon>
        <taxon>Pseudomonadati</taxon>
        <taxon>Pseudomonadota</taxon>
        <taxon>Betaproteobacteria</taxon>
        <taxon>Burkholderiales</taxon>
        <taxon>Burkholderiaceae</taxon>
        <taxon>Paraburkholderia</taxon>
    </lineage>
</organism>
<keyword evidence="2" id="KW-0732">Signal</keyword>
<feature type="region of interest" description="Disordered" evidence="1">
    <location>
        <begin position="25"/>
        <end position="53"/>
    </location>
</feature>
<feature type="compositionally biased region" description="Basic and acidic residues" evidence="1">
    <location>
        <begin position="41"/>
        <end position="53"/>
    </location>
</feature>
<dbReference type="Pfam" id="PF04972">
    <property type="entry name" value="BON"/>
    <property type="match status" value="1"/>
</dbReference>
<dbReference type="Proteomes" id="UP000533533">
    <property type="component" value="Unassembled WGS sequence"/>
</dbReference>
<feature type="compositionally biased region" description="Polar residues" evidence="1">
    <location>
        <begin position="25"/>
        <end position="36"/>
    </location>
</feature>
<comment type="caution">
    <text evidence="4">The sequence shown here is derived from an EMBL/GenBank/DDBJ whole genome shotgun (WGS) entry which is preliminary data.</text>
</comment>
<protein>
    <submittedName>
        <fullName evidence="4">Osmotically-inducible protein OsmY</fullName>
    </submittedName>
</protein>
<sequence>MKISRIITALSVCAIVTVLSTAYSQPVQPTSGSSSVVPDRSATKKEQRKANRKLGVDVRRALEQARIDVSSVVVQTNAGAVMLIGTVPDASQIARAEAVARGVVGVTVVNNRLTIRPEP</sequence>
<proteinExistence type="predicted"/>
<dbReference type="EMBL" id="JACHVZ010000018">
    <property type="protein sequence ID" value="MBB2931225.1"/>
    <property type="molecule type" value="Genomic_DNA"/>
</dbReference>
<evidence type="ECO:0000313" key="4">
    <source>
        <dbReference type="EMBL" id="MBB2931225.1"/>
    </source>
</evidence>
<feature type="signal peptide" evidence="2">
    <location>
        <begin position="1"/>
        <end position="24"/>
    </location>
</feature>
<reference evidence="4 5" key="1">
    <citation type="submission" date="2020-08" db="EMBL/GenBank/DDBJ databases">
        <title>Genomic Encyclopedia of Type Strains, Phase IV (KMG-V): Genome sequencing to study the core and pangenomes of soil and plant-associated prokaryotes.</title>
        <authorList>
            <person name="Whitman W."/>
        </authorList>
    </citation>
    <scope>NUCLEOTIDE SEQUENCE [LARGE SCALE GENOMIC DNA]</scope>
    <source>
        <strain evidence="4 5">SRMrh-85</strain>
    </source>
</reference>
<evidence type="ECO:0000256" key="1">
    <source>
        <dbReference type="SAM" id="MobiDB-lite"/>
    </source>
</evidence>
<accession>A0ABR6FUW2</accession>
<evidence type="ECO:0000259" key="3">
    <source>
        <dbReference type="PROSITE" id="PS50914"/>
    </source>
</evidence>
<keyword evidence="5" id="KW-1185">Reference proteome</keyword>
<dbReference type="Gene3D" id="3.30.1340.30">
    <property type="match status" value="1"/>
</dbReference>
<gene>
    <name evidence="4" type="ORF">FHX59_005695</name>
</gene>
<dbReference type="PROSITE" id="PS50914">
    <property type="entry name" value="BON"/>
    <property type="match status" value="1"/>
</dbReference>